<name>A0ABR9L6G0_9PSEU</name>
<feature type="domain" description="VOC" evidence="6">
    <location>
        <begin position="160"/>
        <end position="311"/>
    </location>
</feature>
<dbReference type="NCBIfam" id="TIGR01263">
    <property type="entry name" value="4HPPD"/>
    <property type="match status" value="1"/>
</dbReference>
<protein>
    <submittedName>
        <fullName evidence="7">4-hydroxymandelate synthase</fullName>
        <ecNumber evidence="7">1.13.11.46</ecNumber>
    </submittedName>
</protein>
<keyword evidence="4" id="KW-0677">Repeat</keyword>
<dbReference type="RefSeq" id="WP_192743608.1">
    <property type="nucleotide sequence ID" value="NZ_JADBEJ010000004.1"/>
</dbReference>
<evidence type="ECO:0000256" key="1">
    <source>
        <dbReference type="ARBA" id="ARBA00001962"/>
    </source>
</evidence>
<keyword evidence="3" id="KW-0479">Metal-binding</keyword>
<dbReference type="InterPro" id="IPR029068">
    <property type="entry name" value="Glyas_Bleomycin-R_OHBP_Dase"/>
</dbReference>
<evidence type="ECO:0000256" key="3">
    <source>
        <dbReference type="ARBA" id="ARBA00022723"/>
    </source>
</evidence>
<keyword evidence="5" id="KW-0408">Iron</keyword>
<dbReference type="InterPro" id="IPR041735">
    <property type="entry name" value="4OHPhenylPyrv_dOase_C"/>
</dbReference>
<dbReference type="Pfam" id="PF13669">
    <property type="entry name" value="Glyoxalase_4"/>
    <property type="match status" value="1"/>
</dbReference>
<dbReference type="InterPro" id="IPR037523">
    <property type="entry name" value="VOC_core"/>
</dbReference>
<dbReference type="InterPro" id="IPR004360">
    <property type="entry name" value="Glyas_Fos-R_dOase_dom"/>
</dbReference>
<proteinExistence type="inferred from homology"/>
<dbReference type="EMBL" id="JADBEJ010000004">
    <property type="protein sequence ID" value="MBE1576301.1"/>
    <property type="molecule type" value="Genomic_DNA"/>
</dbReference>
<sequence length="359" mass="38153">MATFDDLTVDHVKIYTSDAGATADWLAGGFGLAPYAESYTGDPDGTRLIAVGRSDIRLILAEPRSEDQAGSFYLARHGDGVGDIALGVPDAAAAFDDAVARGARPVAGVAETDGVVTATIGGFGDLTHTFVQRPSTVDVRTLPGFRAVEDPSAADVDLGLVDHFAVCVPPGQLEPTVAYYERVLDFRTVFTEKISVGAQAMNSKVVESLSGAVTFTVIEPDVSRAPGQIDRFLRDHGGAGVQHIAFTATDIVRAVDAINGNGIGFLSTPESYYRRLADRLSPVGHTVDELRRLSILVDEDHDGQLFQIFAKSVHPRNTFFVEIIERLGAQTFGSGNIQALYEAVADQESADRAVGENAA</sequence>
<dbReference type="EC" id="1.13.11.46" evidence="7"/>
<evidence type="ECO:0000313" key="8">
    <source>
        <dbReference type="Proteomes" id="UP000656548"/>
    </source>
</evidence>
<dbReference type="CDD" id="cd07250">
    <property type="entry name" value="HPPD_C_like"/>
    <property type="match status" value="1"/>
</dbReference>
<dbReference type="PANTHER" id="PTHR11959:SF1">
    <property type="entry name" value="4-HYDROXYPHENYLPYRUVATE DIOXYGENASE"/>
    <property type="match status" value="1"/>
</dbReference>
<accession>A0ABR9L6G0</accession>
<dbReference type="PROSITE" id="PS51819">
    <property type="entry name" value="VOC"/>
    <property type="match status" value="2"/>
</dbReference>
<dbReference type="InterPro" id="IPR041736">
    <property type="entry name" value="4OHPhenylPyrv_dOase_N"/>
</dbReference>
<dbReference type="CDD" id="cd08342">
    <property type="entry name" value="HPPD_N_like"/>
    <property type="match status" value="1"/>
</dbReference>
<evidence type="ECO:0000313" key="7">
    <source>
        <dbReference type="EMBL" id="MBE1576301.1"/>
    </source>
</evidence>
<dbReference type="PIRSF" id="PIRSF009283">
    <property type="entry name" value="HPP_dOase"/>
    <property type="match status" value="1"/>
</dbReference>
<gene>
    <name evidence="7" type="ORF">H4W30_003348</name>
</gene>
<dbReference type="GO" id="GO:0050585">
    <property type="term" value="F:4-hydroxymandelate synthase activity"/>
    <property type="evidence" value="ECO:0007669"/>
    <property type="project" value="UniProtKB-EC"/>
</dbReference>
<evidence type="ECO:0000256" key="4">
    <source>
        <dbReference type="ARBA" id="ARBA00022737"/>
    </source>
</evidence>
<comment type="similarity">
    <text evidence="2">Belongs to the 4HPPD family.</text>
</comment>
<keyword evidence="8" id="KW-1185">Reference proteome</keyword>
<dbReference type="Gene3D" id="3.10.180.10">
    <property type="entry name" value="2,3-Dihydroxybiphenyl 1,2-Dioxygenase, domain 1"/>
    <property type="match status" value="2"/>
</dbReference>
<evidence type="ECO:0000259" key="6">
    <source>
        <dbReference type="PROSITE" id="PS51819"/>
    </source>
</evidence>
<evidence type="ECO:0000256" key="2">
    <source>
        <dbReference type="ARBA" id="ARBA00005877"/>
    </source>
</evidence>
<dbReference type="Proteomes" id="UP000656548">
    <property type="component" value="Unassembled WGS sequence"/>
</dbReference>
<dbReference type="InterPro" id="IPR005956">
    <property type="entry name" value="4OHPhenylPyrv_dOase"/>
</dbReference>
<comment type="caution">
    <text evidence="7">The sequence shown here is derived from an EMBL/GenBank/DDBJ whole genome shotgun (WGS) entry which is preliminary data.</text>
</comment>
<keyword evidence="7" id="KW-0560">Oxidoreductase</keyword>
<dbReference type="Pfam" id="PF00903">
    <property type="entry name" value="Glyoxalase"/>
    <property type="match status" value="1"/>
</dbReference>
<feature type="domain" description="VOC" evidence="6">
    <location>
        <begin position="8"/>
        <end position="133"/>
    </location>
</feature>
<reference evidence="7 8" key="1">
    <citation type="submission" date="2020-10" db="EMBL/GenBank/DDBJ databases">
        <title>Sequencing the genomes of 1000 actinobacteria strains.</title>
        <authorList>
            <person name="Klenk H.-P."/>
        </authorList>
    </citation>
    <scope>NUCLEOTIDE SEQUENCE [LARGE SCALE GENOMIC DNA]</scope>
    <source>
        <strain evidence="7 8">DSM 46661</strain>
    </source>
</reference>
<organism evidence="7 8">
    <name type="scientific">Amycolatopsis roodepoortensis</name>
    <dbReference type="NCBI Taxonomy" id="700274"/>
    <lineage>
        <taxon>Bacteria</taxon>
        <taxon>Bacillati</taxon>
        <taxon>Actinomycetota</taxon>
        <taxon>Actinomycetes</taxon>
        <taxon>Pseudonocardiales</taxon>
        <taxon>Pseudonocardiaceae</taxon>
        <taxon>Amycolatopsis</taxon>
    </lineage>
</organism>
<comment type="cofactor">
    <cofactor evidence="1">
        <name>Fe cation</name>
        <dbReference type="ChEBI" id="CHEBI:24875"/>
    </cofactor>
</comment>
<dbReference type="PANTHER" id="PTHR11959">
    <property type="entry name" value="4-HYDROXYPHENYLPYRUVATE DIOXYGENASE"/>
    <property type="match status" value="1"/>
</dbReference>
<evidence type="ECO:0000256" key="5">
    <source>
        <dbReference type="ARBA" id="ARBA00023004"/>
    </source>
</evidence>
<dbReference type="SUPFAM" id="SSF54593">
    <property type="entry name" value="Glyoxalase/Bleomycin resistance protein/Dihydroxybiphenyl dioxygenase"/>
    <property type="match status" value="1"/>
</dbReference>